<dbReference type="GO" id="GO:0003677">
    <property type="term" value="F:DNA binding"/>
    <property type="evidence" value="ECO:0007669"/>
    <property type="project" value="UniProtKB-KW"/>
</dbReference>
<keyword evidence="3" id="KW-0238">DNA-binding</keyword>
<dbReference type="NCBIfam" id="NF033527">
    <property type="entry name" value="transpos_Tn3"/>
    <property type="match status" value="1"/>
</dbReference>
<dbReference type="PATRIC" id="fig|48936.3.peg.195"/>
<dbReference type="GO" id="GO:0006313">
    <property type="term" value="P:DNA transposition"/>
    <property type="evidence" value="ECO:0007669"/>
    <property type="project" value="InterPro"/>
</dbReference>
<accession>A0A0B9AFP1</accession>
<keyword evidence="2" id="KW-0815">Transposition</keyword>
<dbReference type="Pfam" id="PF13700">
    <property type="entry name" value="DUF4158"/>
    <property type="match status" value="1"/>
</dbReference>
<organism evidence="7 8">
    <name type="scientific">Novosphingobium subterraneum</name>
    <dbReference type="NCBI Taxonomy" id="48936"/>
    <lineage>
        <taxon>Bacteria</taxon>
        <taxon>Pseudomonadati</taxon>
        <taxon>Pseudomonadota</taxon>
        <taxon>Alphaproteobacteria</taxon>
        <taxon>Sphingomonadales</taxon>
        <taxon>Sphingomonadaceae</taxon>
        <taxon>Novosphingobium</taxon>
    </lineage>
</organism>
<dbReference type="InterPro" id="IPR047653">
    <property type="entry name" value="Tn3-like_transpos"/>
</dbReference>
<dbReference type="STRING" id="48936.NJ75_00191"/>
<comment type="caution">
    <text evidence="7">The sequence shown here is derived from an EMBL/GenBank/DDBJ whole genome shotgun (WGS) entry which is preliminary data.</text>
</comment>
<name>A0A0B9AFP1_9SPHN</name>
<evidence type="ECO:0000256" key="3">
    <source>
        <dbReference type="ARBA" id="ARBA00023125"/>
    </source>
</evidence>
<evidence type="ECO:0000256" key="2">
    <source>
        <dbReference type="ARBA" id="ARBA00022578"/>
    </source>
</evidence>
<dbReference type="Proteomes" id="UP000031338">
    <property type="component" value="Unassembled WGS sequence"/>
</dbReference>
<gene>
    <name evidence="7" type="primary">tnpA_3</name>
    <name evidence="7" type="ORF">NJ75_00191</name>
</gene>
<proteinExistence type="inferred from homology"/>
<evidence type="ECO:0000259" key="5">
    <source>
        <dbReference type="Pfam" id="PF01526"/>
    </source>
</evidence>
<dbReference type="GO" id="GO:0004803">
    <property type="term" value="F:transposase activity"/>
    <property type="evidence" value="ECO:0007669"/>
    <property type="project" value="InterPro"/>
</dbReference>
<evidence type="ECO:0000313" key="7">
    <source>
        <dbReference type="EMBL" id="KHS49488.1"/>
    </source>
</evidence>
<evidence type="ECO:0000259" key="6">
    <source>
        <dbReference type="Pfam" id="PF13700"/>
    </source>
</evidence>
<protein>
    <submittedName>
        <fullName evidence="7">Tn3-family transposase</fullName>
    </submittedName>
</protein>
<dbReference type="EMBL" id="JRVC01000001">
    <property type="protein sequence ID" value="KHS49488.1"/>
    <property type="molecule type" value="Genomic_DNA"/>
</dbReference>
<feature type="domain" description="DUF4158" evidence="6">
    <location>
        <begin position="7"/>
        <end position="169"/>
    </location>
</feature>
<keyword evidence="4" id="KW-0233">DNA recombination</keyword>
<dbReference type="AlphaFoldDB" id="A0A0B9AFP1"/>
<comment type="similarity">
    <text evidence="1">Belongs to the transposase 7 family.</text>
</comment>
<reference evidence="7 8" key="1">
    <citation type="submission" date="2014-10" db="EMBL/GenBank/DDBJ databases">
        <title>Draft genome sequence of Novosphingobium subterraneum DSM 12447.</title>
        <authorList>
            <person name="Gan H.M."/>
            <person name="Gan H.Y."/>
            <person name="Savka M.A."/>
        </authorList>
    </citation>
    <scope>NUCLEOTIDE SEQUENCE [LARGE SCALE GENOMIC DNA]</scope>
    <source>
        <strain evidence="7 8">DSM 12447</strain>
    </source>
</reference>
<evidence type="ECO:0000256" key="1">
    <source>
        <dbReference type="ARBA" id="ARBA00009402"/>
    </source>
</evidence>
<keyword evidence="8" id="KW-1185">Reference proteome</keyword>
<dbReference type="RefSeq" id="WP_012449407.1">
    <property type="nucleotide sequence ID" value="NZ_JBNNWK010000030.1"/>
</dbReference>
<evidence type="ECO:0000313" key="8">
    <source>
        <dbReference type="Proteomes" id="UP000031338"/>
    </source>
</evidence>
<dbReference type="InterPro" id="IPR002513">
    <property type="entry name" value="Tn3_Tnp_DDE_dom"/>
</dbReference>
<dbReference type="Pfam" id="PF01526">
    <property type="entry name" value="DDE_Tnp_Tn3"/>
    <property type="match status" value="1"/>
</dbReference>
<sequence>MPRRAVLSDEQRAALLALPDDETLLVQHWTLSRDDLAIIVRRRRPHNRLGFAIQLCALRYPGRFLRPGELIPDTPLAFVAEQLQVGPEVLADYATRGPTRYEQLDALRDAFGFMPLSRPLRTTLQEWLLPIALTTTSGARLARVMLDECRRRRIIVPGISSVERMVAQALLDAERHVAEHLTRGLDARQRRLLDALLLPHTGTNLSDLAWVRQSPGKPGRKTFAAIIERLTLLRAIGIDPDIAVGVHPERLRRLCQEGVRLTAQHVRTLQATRRRATLVATILETIVTLTDDAVLMFDRLLGQMFRREQNSADTTLKRNRRTINGKIRLLAQLGAALLAAKISGGDIGAAVEAAIGWNDLGREVDEARKLIRPDSVDPVAVAATNYPVLRQVGPSFIASFTFGAVPACHALARAVAIMRDLHFGHLRKLPAGTPVGFIRQAWRRAIGTGIPDRRIYELCVLVELRDRLRAGDMWVEGSRRYRAVEQQLIPAPVFANMRAAGPLPIPAPDTADIWLAERRARLARRLAEVERKAETDALEDVQLSLGRLRISPLKAITPEESDTALAPLYAHLPAIRITDLLAEVDRWTGFSQCFTHLQSGRAADEPRAILTAVLADATNLGHTRMAEACNLVTQRQLGWLASWHLREETYGRALARLVDAQHTAPLAALFGSGTSSSSDGQNFPLDRRAQATGAVNPHKGTEPAVSFYSHVSDRYAPFHSTVISASASEAAQVLDGLLHHGADLHIEEHHVDGGGVSDHVFALCHLLGFRFAPRIPNIAARRLHLFNGIEPGPDIAPLVAGRIDEGLIEAHWDDVLRLGTSIRTGVVSASIMLERLGSYPRANGLALALREIGRVERTLFTLDWIEQPEQRRRATRELNKGEAENALKRAIFFHRIGRIRDHALQAQSHRASALNLVAGAIVLWNTTYLQAARMHLANLGRPVPPDLLQHLSPLGWQHINLTGDYLWTDPDAPSTALRPLRQMRAVEGTAKP</sequence>
<dbReference type="InterPro" id="IPR025296">
    <property type="entry name" value="DUF4158"/>
</dbReference>
<feature type="domain" description="Tn3 transposase DDE" evidence="5">
    <location>
        <begin position="579"/>
        <end position="965"/>
    </location>
</feature>
<evidence type="ECO:0000256" key="4">
    <source>
        <dbReference type="ARBA" id="ARBA00023172"/>
    </source>
</evidence>